<sequence length="396" mass="45458">MPKKWTVSDFPVGLYQVNHDQSVNFQMNRFFNWSNDREMLQQMKRLDDPKQTYTELVTAFESSGKSALKKNEKLHAAMYFRLAEFYLPSTDSGKINLRHQFISLSNAYYGITEKQHFLIPYENGHMSAYRITPSNPRGTLLFLNGFDGDIEEVTRLMLVLRDAGYDVIYFDGPGQGYCLEEEYLPMTHQWEKPVKAVLDYFHVDKATAIGMSLGGNLALRAAAFEPRINRVICYDIFPDFFDCLMNQLPAELRKKFNRSLVTEGNKDQINGMADQLMAKSLMLQWAFQQGMKVMGVETPFDFIQKTFNYTTDKISPLVKQDVLLLAGANDHYVANDQLPRQISTLEHVHSLTARRFTAKEFASNHCQLGNVGLALTTMLNWLDQLGQEEVDLSKMN</sequence>
<accession>A0A0R1ET62</accession>
<dbReference type="EMBL" id="AZCT01000010">
    <property type="protein sequence ID" value="KRK12158.1"/>
    <property type="molecule type" value="Genomic_DNA"/>
</dbReference>
<dbReference type="InterPro" id="IPR000073">
    <property type="entry name" value="AB_hydrolase_1"/>
</dbReference>
<gene>
    <name evidence="2" type="ORF">FD51_GL000571</name>
</gene>
<dbReference type="SUPFAM" id="SSF53474">
    <property type="entry name" value="alpha/beta-Hydrolases"/>
    <property type="match status" value="1"/>
</dbReference>
<evidence type="ECO:0000313" key="2">
    <source>
        <dbReference type="EMBL" id="KRK12158.1"/>
    </source>
</evidence>
<dbReference type="PATRIC" id="fig|1423816.3.peg.575"/>
<dbReference type="Pfam" id="PF00561">
    <property type="entry name" value="Abhydrolase_1"/>
    <property type="match status" value="1"/>
</dbReference>
<proteinExistence type="predicted"/>
<dbReference type="PANTHER" id="PTHR43194">
    <property type="entry name" value="HYDROLASE ALPHA/BETA FOLD FAMILY"/>
    <property type="match status" value="1"/>
</dbReference>
<comment type="caution">
    <text evidence="2">The sequence shown here is derived from an EMBL/GenBank/DDBJ whole genome shotgun (WGS) entry which is preliminary data.</text>
</comment>
<keyword evidence="2" id="KW-0378">Hydrolase</keyword>
<dbReference type="Gene3D" id="3.40.50.1820">
    <property type="entry name" value="alpha/beta hydrolase"/>
    <property type="match status" value="1"/>
</dbReference>
<evidence type="ECO:0000313" key="3">
    <source>
        <dbReference type="Proteomes" id="UP000051984"/>
    </source>
</evidence>
<dbReference type="InterPro" id="IPR029058">
    <property type="entry name" value="AB_hydrolase_fold"/>
</dbReference>
<dbReference type="RefSeq" id="WP_010491877.1">
    <property type="nucleotide sequence ID" value="NZ_AZCT01000010.1"/>
</dbReference>
<dbReference type="GO" id="GO:0016787">
    <property type="term" value="F:hydrolase activity"/>
    <property type="evidence" value="ECO:0007669"/>
    <property type="project" value="UniProtKB-KW"/>
</dbReference>
<protein>
    <submittedName>
        <fullName evidence="2">Alpha beta hydrolase</fullName>
    </submittedName>
</protein>
<dbReference type="Proteomes" id="UP000051984">
    <property type="component" value="Unassembled WGS sequence"/>
</dbReference>
<feature type="domain" description="AB hydrolase-1" evidence="1">
    <location>
        <begin position="139"/>
        <end position="247"/>
    </location>
</feature>
<dbReference type="AlphaFoldDB" id="A0A0R1ET62"/>
<name>A0A0R1ET62_LACZE</name>
<dbReference type="eggNOG" id="COG1073">
    <property type="taxonomic scope" value="Bacteria"/>
</dbReference>
<reference evidence="2 3" key="1">
    <citation type="journal article" date="2015" name="Genome Announc.">
        <title>Expanding the biotechnology potential of lactobacilli through comparative genomics of 213 strains and associated genera.</title>
        <authorList>
            <person name="Sun Z."/>
            <person name="Harris H.M."/>
            <person name="McCann A."/>
            <person name="Guo C."/>
            <person name="Argimon S."/>
            <person name="Zhang W."/>
            <person name="Yang X."/>
            <person name="Jeffery I.B."/>
            <person name="Cooney J.C."/>
            <person name="Kagawa T.F."/>
            <person name="Liu W."/>
            <person name="Song Y."/>
            <person name="Salvetti E."/>
            <person name="Wrobel A."/>
            <person name="Rasinkangas P."/>
            <person name="Parkhill J."/>
            <person name="Rea M.C."/>
            <person name="O'Sullivan O."/>
            <person name="Ritari J."/>
            <person name="Douillard F.P."/>
            <person name="Paul Ross R."/>
            <person name="Yang R."/>
            <person name="Briner A.E."/>
            <person name="Felis G.E."/>
            <person name="de Vos W.M."/>
            <person name="Barrangou R."/>
            <person name="Klaenhammer T.R."/>
            <person name="Caufield P.W."/>
            <person name="Cui Y."/>
            <person name="Zhang H."/>
            <person name="O'Toole P.W."/>
        </authorList>
    </citation>
    <scope>NUCLEOTIDE SEQUENCE [LARGE SCALE GENOMIC DNA]</scope>
    <source>
        <strain evidence="2 3">DSM 20178</strain>
    </source>
</reference>
<dbReference type="InterPro" id="IPR050228">
    <property type="entry name" value="Carboxylesterase_BioH"/>
</dbReference>
<organism evidence="2 3">
    <name type="scientific">Lacticaseibacillus zeae DSM 20178 = KCTC 3804</name>
    <dbReference type="NCBI Taxonomy" id="1423816"/>
    <lineage>
        <taxon>Bacteria</taxon>
        <taxon>Bacillati</taxon>
        <taxon>Bacillota</taxon>
        <taxon>Bacilli</taxon>
        <taxon>Lactobacillales</taxon>
        <taxon>Lactobacillaceae</taxon>
        <taxon>Lacticaseibacillus</taxon>
    </lineage>
</organism>
<dbReference type="PANTHER" id="PTHR43194:SF2">
    <property type="entry name" value="PEROXISOMAL MEMBRANE PROTEIN LPX1"/>
    <property type="match status" value="1"/>
</dbReference>
<evidence type="ECO:0000259" key="1">
    <source>
        <dbReference type="Pfam" id="PF00561"/>
    </source>
</evidence>